<dbReference type="PROSITE" id="PS51795">
    <property type="entry name" value="ZF_FLZ"/>
    <property type="match status" value="1"/>
</dbReference>
<reference evidence="7" key="1">
    <citation type="journal article" date="2008" name="BMC Genomics">
        <title>A conifer genomics resource of 200,000 spruce (Picea spp.) ESTs and 6,464 high-quality, sequence-finished full-length cDNAs for Sitka spruce (Picea sitchensis).</title>
        <authorList>
            <person name="Ralph S.G."/>
            <person name="Chun H.J."/>
            <person name="Kolosova N."/>
            <person name="Cooper D."/>
            <person name="Oddy C."/>
            <person name="Ritland C.E."/>
            <person name="Kirkpatrick R."/>
            <person name="Moore R."/>
            <person name="Barber S."/>
            <person name="Holt R.A."/>
            <person name="Jones S.J."/>
            <person name="Marra M.A."/>
            <person name="Douglas C.J."/>
            <person name="Ritland K."/>
            <person name="Bohlmann J."/>
        </authorList>
    </citation>
    <scope>NUCLEOTIDE SEQUENCE</scope>
    <source>
        <tissue evidence="7">Bark</tissue>
    </source>
</reference>
<proteinExistence type="evidence at transcript level"/>
<organism evidence="7">
    <name type="scientific">Picea sitchensis</name>
    <name type="common">Sitka spruce</name>
    <name type="synonym">Pinus sitchensis</name>
    <dbReference type="NCBI Taxonomy" id="3332"/>
    <lineage>
        <taxon>Eukaryota</taxon>
        <taxon>Viridiplantae</taxon>
        <taxon>Streptophyta</taxon>
        <taxon>Embryophyta</taxon>
        <taxon>Tracheophyta</taxon>
        <taxon>Spermatophyta</taxon>
        <taxon>Pinopsida</taxon>
        <taxon>Pinidae</taxon>
        <taxon>Conifers I</taxon>
        <taxon>Pinales</taxon>
        <taxon>Pinaceae</taxon>
        <taxon>Picea</taxon>
    </lineage>
</organism>
<evidence type="ECO:0000313" key="7">
    <source>
        <dbReference type="EMBL" id="ABK23097.1"/>
    </source>
</evidence>
<accession>A9NR36</accession>
<evidence type="ECO:0000256" key="3">
    <source>
        <dbReference type="ARBA" id="ARBA00022490"/>
    </source>
</evidence>
<feature type="domain" description="FLZ-type" evidence="6">
    <location>
        <begin position="49"/>
        <end position="93"/>
    </location>
</feature>
<evidence type="ECO:0000256" key="1">
    <source>
        <dbReference type="ARBA" id="ARBA00004496"/>
    </source>
</evidence>
<evidence type="ECO:0000256" key="4">
    <source>
        <dbReference type="ARBA" id="ARBA00022723"/>
    </source>
</evidence>
<comment type="subcellular location">
    <subcellularLocation>
        <location evidence="1">Cytoplasm</location>
    </subcellularLocation>
</comment>
<evidence type="ECO:0000259" key="6">
    <source>
        <dbReference type="PROSITE" id="PS51795"/>
    </source>
</evidence>
<dbReference type="AlphaFoldDB" id="A9NR36"/>
<name>A9NR36_PICSI</name>
<dbReference type="InterPro" id="IPR007650">
    <property type="entry name" value="Zf-FLZ_dom"/>
</dbReference>
<feature type="zinc finger region" description="FLZ-type" evidence="5">
    <location>
        <begin position="49"/>
        <end position="93"/>
    </location>
</feature>
<protein>
    <recommendedName>
        <fullName evidence="6">FLZ-type domain-containing protein</fullName>
    </recommendedName>
</protein>
<dbReference type="GO" id="GO:0046872">
    <property type="term" value="F:metal ion binding"/>
    <property type="evidence" value="ECO:0007669"/>
    <property type="project" value="UniProtKB-KW"/>
</dbReference>
<dbReference type="EMBL" id="EF083762">
    <property type="protein sequence ID" value="ABK23097.1"/>
    <property type="molecule type" value="mRNA"/>
</dbReference>
<dbReference type="Pfam" id="PF04570">
    <property type="entry name" value="zf-FLZ"/>
    <property type="match status" value="1"/>
</dbReference>
<dbReference type="OMA" id="QECREEQ"/>
<comment type="similarity">
    <text evidence="2">Belongs to the FLZ family.</text>
</comment>
<dbReference type="PANTHER" id="PTHR33059:SF4">
    <property type="entry name" value="FCS-LIKE ZINC FINGER 5"/>
    <property type="match status" value="1"/>
</dbReference>
<keyword evidence="3" id="KW-0963">Cytoplasm</keyword>
<evidence type="ECO:0000256" key="2">
    <source>
        <dbReference type="ARBA" id="ARBA00009374"/>
    </source>
</evidence>
<dbReference type="GO" id="GO:0005737">
    <property type="term" value="C:cytoplasm"/>
    <property type="evidence" value="ECO:0007669"/>
    <property type="project" value="UniProtKB-SubCell"/>
</dbReference>
<evidence type="ECO:0000256" key="5">
    <source>
        <dbReference type="PROSITE-ProRule" id="PRU01131"/>
    </source>
</evidence>
<sequence length="132" mass="14895">MNRTTSMSQPGSADFAMEYEQIPDSSAVHMESGITSNYSCSNKRIEPAHFLDACRLCNRRLNDGRDIYMYRGDTALCSVECRQQQIDMDERKEKNAARITGMKKGGQISSSNRYENSNKANFLAQTETFAEA</sequence>
<keyword evidence="4" id="KW-0479">Metal-binding</keyword>
<dbReference type="PANTHER" id="PTHR33059">
    <property type="entry name" value="FCS-LIKE ZINC FINGER 5"/>
    <property type="match status" value="1"/>
</dbReference>